<dbReference type="Proteomes" id="UP000254968">
    <property type="component" value="Unassembled WGS sequence"/>
</dbReference>
<name>A0A378JTA8_9GAMM</name>
<dbReference type="RefSeq" id="WP_115304144.1">
    <property type="nucleotide sequence ID" value="NZ_CAAAHO010000010.1"/>
</dbReference>
<dbReference type="OrthoDB" id="68993at2"/>
<feature type="domain" description="PIN" evidence="1">
    <location>
        <begin position="7"/>
        <end position="138"/>
    </location>
</feature>
<gene>
    <name evidence="2" type="ORF">NCTC13315_02880</name>
</gene>
<dbReference type="Gene3D" id="3.40.50.1010">
    <property type="entry name" value="5'-nuclease"/>
    <property type="match status" value="1"/>
</dbReference>
<dbReference type="InterPro" id="IPR002716">
    <property type="entry name" value="PIN_dom"/>
</dbReference>
<accession>A0A378JTA8</accession>
<reference evidence="2 3" key="1">
    <citation type="submission" date="2018-06" db="EMBL/GenBank/DDBJ databases">
        <authorList>
            <consortium name="Pathogen Informatics"/>
            <person name="Doyle S."/>
        </authorList>
    </citation>
    <scope>NUCLEOTIDE SEQUENCE [LARGE SCALE GENOMIC DNA]</scope>
    <source>
        <strain evidence="2 3">NCTC13315</strain>
    </source>
</reference>
<evidence type="ECO:0000259" key="1">
    <source>
        <dbReference type="Pfam" id="PF10130"/>
    </source>
</evidence>
<evidence type="ECO:0000313" key="2">
    <source>
        <dbReference type="EMBL" id="STX55508.1"/>
    </source>
</evidence>
<dbReference type="InterPro" id="IPR029060">
    <property type="entry name" value="PIN-like_dom_sf"/>
</dbReference>
<dbReference type="Pfam" id="PF10130">
    <property type="entry name" value="PIN_2"/>
    <property type="match status" value="1"/>
</dbReference>
<proteinExistence type="predicted"/>
<dbReference type="AlphaFoldDB" id="A0A378JTA8"/>
<sequence>MSLKSIVLDANTLIRSVLGETVRNIIIQYQEKIDFFVPDVCLIDAVKYIPQIFEKRNMPSEPAIALLEKLKALFNIVDKEIYKQYSHDAKERMKARDINDWPIVATALTFSCPIWTEDKDFFGSGMPTWTTDRIHIFLQQ</sequence>
<keyword evidence="3" id="KW-1185">Reference proteome</keyword>
<dbReference type="SUPFAM" id="SSF88723">
    <property type="entry name" value="PIN domain-like"/>
    <property type="match status" value="1"/>
</dbReference>
<evidence type="ECO:0000313" key="3">
    <source>
        <dbReference type="Proteomes" id="UP000254968"/>
    </source>
</evidence>
<organism evidence="2 3">
    <name type="scientific">Legionella beliardensis</name>
    <dbReference type="NCBI Taxonomy" id="91822"/>
    <lineage>
        <taxon>Bacteria</taxon>
        <taxon>Pseudomonadati</taxon>
        <taxon>Pseudomonadota</taxon>
        <taxon>Gammaproteobacteria</taxon>
        <taxon>Legionellales</taxon>
        <taxon>Legionellaceae</taxon>
        <taxon>Legionella</taxon>
    </lineage>
</organism>
<dbReference type="EMBL" id="UGNV01000002">
    <property type="protein sequence ID" value="STX55508.1"/>
    <property type="molecule type" value="Genomic_DNA"/>
</dbReference>
<protein>
    <submittedName>
        <fullName evidence="2">Predicted nucleotide-binding protein</fullName>
    </submittedName>
</protein>